<protein>
    <submittedName>
        <fullName evidence="8">Enzymatic polyprotein</fullName>
    </submittedName>
</protein>
<comment type="caution">
    <text evidence="8">The sequence shown here is derived from an EMBL/GenBank/DDBJ whole genome shotgun (WGS) entry which is preliminary data.</text>
</comment>
<keyword evidence="9" id="KW-1185">Reference proteome</keyword>
<dbReference type="EMBL" id="BLXT01004727">
    <property type="protein sequence ID" value="GFO16877.1"/>
    <property type="molecule type" value="Genomic_DNA"/>
</dbReference>
<dbReference type="PANTHER" id="PTHR37984:SF5">
    <property type="entry name" value="PROTEIN NYNRIN-LIKE"/>
    <property type="match status" value="1"/>
</dbReference>
<accession>A0AAV4BD45</accession>
<evidence type="ECO:0000256" key="3">
    <source>
        <dbReference type="ARBA" id="ARBA00022722"/>
    </source>
</evidence>
<dbReference type="Proteomes" id="UP000735302">
    <property type="component" value="Unassembled WGS sequence"/>
</dbReference>
<evidence type="ECO:0000256" key="6">
    <source>
        <dbReference type="ARBA" id="ARBA00022918"/>
    </source>
</evidence>
<dbReference type="Pfam" id="PF17917">
    <property type="entry name" value="RT_RNaseH"/>
    <property type="match status" value="1"/>
</dbReference>
<evidence type="ECO:0000256" key="5">
    <source>
        <dbReference type="ARBA" id="ARBA00022801"/>
    </source>
</evidence>
<dbReference type="GO" id="GO:0004519">
    <property type="term" value="F:endonuclease activity"/>
    <property type="evidence" value="ECO:0007669"/>
    <property type="project" value="UniProtKB-KW"/>
</dbReference>
<keyword evidence="2" id="KW-0548">Nucleotidyltransferase</keyword>
<feature type="domain" description="Reverse transcriptase RNase H-like" evidence="7">
    <location>
        <begin position="159"/>
        <end position="259"/>
    </location>
</feature>
<proteinExistence type="predicted"/>
<keyword evidence="1" id="KW-0808">Transferase</keyword>
<evidence type="ECO:0000259" key="7">
    <source>
        <dbReference type="Pfam" id="PF17917"/>
    </source>
</evidence>
<keyword evidence="6" id="KW-0695">RNA-directed DNA polymerase</keyword>
<dbReference type="InterPro" id="IPR050951">
    <property type="entry name" value="Retrovirus_Pol_polyprotein"/>
</dbReference>
<dbReference type="AlphaFoldDB" id="A0AAV4BD45"/>
<dbReference type="InterPro" id="IPR043502">
    <property type="entry name" value="DNA/RNA_pol_sf"/>
</dbReference>
<evidence type="ECO:0000313" key="9">
    <source>
        <dbReference type="Proteomes" id="UP000735302"/>
    </source>
</evidence>
<evidence type="ECO:0000313" key="8">
    <source>
        <dbReference type="EMBL" id="GFO16877.1"/>
    </source>
</evidence>
<evidence type="ECO:0000256" key="4">
    <source>
        <dbReference type="ARBA" id="ARBA00022759"/>
    </source>
</evidence>
<name>A0AAV4BD45_9GAST</name>
<dbReference type="InterPro" id="IPR043128">
    <property type="entry name" value="Rev_trsase/Diguanyl_cyclase"/>
</dbReference>
<reference evidence="8 9" key="1">
    <citation type="journal article" date="2021" name="Elife">
        <title>Chloroplast acquisition without the gene transfer in kleptoplastic sea slugs, Plakobranchus ocellatus.</title>
        <authorList>
            <person name="Maeda T."/>
            <person name="Takahashi S."/>
            <person name="Yoshida T."/>
            <person name="Shimamura S."/>
            <person name="Takaki Y."/>
            <person name="Nagai Y."/>
            <person name="Toyoda A."/>
            <person name="Suzuki Y."/>
            <person name="Arimoto A."/>
            <person name="Ishii H."/>
            <person name="Satoh N."/>
            <person name="Nishiyama T."/>
            <person name="Hasebe M."/>
            <person name="Maruyama T."/>
            <person name="Minagawa J."/>
            <person name="Obokata J."/>
            <person name="Shigenobu S."/>
        </authorList>
    </citation>
    <scope>NUCLEOTIDE SEQUENCE [LARGE SCALE GENOMIC DNA]</scope>
</reference>
<dbReference type="SUPFAM" id="SSF56672">
    <property type="entry name" value="DNA/RNA polymerases"/>
    <property type="match status" value="1"/>
</dbReference>
<keyword evidence="4" id="KW-0255">Endonuclease</keyword>
<gene>
    <name evidence="8" type="ORF">PoB_004338200</name>
</gene>
<dbReference type="InterPro" id="IPR041373">
    <property type="entry name" value="RT_RNaseH"/>
</dbReference>
<evidence type="ECO:0000256" key="1">
    <source>
        <dbReference type="ARBA" id="ARBA00022679"/>
    </source>
</evidence>
<dbReference type="PANTHER" id="PTHR37984">
    <property type="entry name" value="PROTEIN CBG26694"/>
    <property type="match status" value="1"/>
</dbReference>
<evidence type="ECO:0000256" key="2">
    <source>
        <dbReference type="ARBA" id="ARBA00022695"/>
    </source>
</evidence>
<organism evidence="8 9">
    <name type="scientific">Plakobranchus ocellatus</name>
    <dbReference type="NCBI Taxonomy" id="259542"/>
    <lineage>
        <taxon>Eukaryota</taxon>
        <taxon>Metazoa</taxon>
        <taxon>Spiralia</taxon>
        <taxon>Lophotrochozoa</taxon>
        <taxon>Mollusca</taxon>
        <taxon>Gastropoda</taxon>
        <taxon>Heterobranchia</taxon>
        <taxon>Euthyneura</taxon>
        <taxon>Panpulmonata</taxon>
        <taxon>Sacoglossa</taxon>
        <taxon>Placobranchoidea</taxon>
        <taxon>Plakobranchidae</taxon>
        <taxon>Plakobranchus</taxon>
    </lineage>
</organism>
<dbReference type="Gene3D" id="3.30.70.270">
    <property type="match status" value="1"/>
</dbReference>
<dbReference type="GO" id="GO:0016787">
    <property type="term" value="F:hydrolase activity"/>
    <property type="evidence" value="ECO:0007669"/>
    <property type="project" value="UniProtKB-KW"/>
</dbReference>
<sequence length="278" mass="31727">MHTPDALTKLLVTWTIKQRSLMTQSCGLPPWKTASSRWQSGWTCGRNGIILNPSKFSFAKETLTFAGFEITPTTVRPCPQVLEAIKGFPKPCTITDVRSWFGLIDQVAYAFASAERMQPFCTLLKPNTPFKWTDHMDNLFEETKAIIIQEIQRGVEIFDKRRPMCLATDFSKDGIAFWLLQKHCECTSSKPFCCRLGWKVTLVGSRFTSPAESGYAPIEGEELAVVDALEKTRHFVLGCRNLIIAFNHRPLLKVFGDRSLEAFPKRRLRILKEKTLRY</sequence>
<dbReference type="GO" id="GO:0003964">
    <property type="term" value="F:RNA-directed DNA polymerase activity"/>
    <property type="evidence" value="ECO:0007669"/>
    <property type="project" value="UniProtKB-KW"/>
</dbReference>
<keyword evidence="5" id="KW-0378">Hydrolase</keyword>
<keyword evidence="3" id="KW-0540">Nuclease</keyword>